<dbReference type="Pfam" id="PF13377">
    <property type="entry name" value="Peripla_BP_3"/>
    <property type="match status" value="1"/>
</dbReference>
<dbReference type="CDD" id="cd01392">
    <property type="entry name" value="HTH_LacI"/>
    <property type="match status" value="1"/>
</dbReference>
<gene>
    <name evidence="5" type="ORF">SAMN05443637_10875</name>
</gene>
<dbReference type="EMBL" id="FRAP01000008">
    <property type="protein sequence ID" value="SHK56963.1"/>
    <property type="molecule type" value="Genomic_DNA"/>
</dbReference>
<dbReference type="SUPFAM" id="SSF47413">
    <property type="entry name" value="lambda repressor-like DNA-binding domains"/>
    <property type="match status" value="1"/>
</dbReference>
<dbReference type="AlphaFoldDB" id="A0A1M6TJ72"/>
<dbReference type="InterPro" id="IPR010982">
    <property type="entry name" value="Lambda_DNA-bd_dom_sf"/>
</dbReference>
<keyword evidence="3" id="KW-0804">Transcription</keyword>
<evidence type="ECO:0000256" key="3">
    <source>
        <dbReference type="ARBA" id="ARBA00023163"/>
    </source>
</evidence>
<organism evidence="5 6">
    <name type="scientific">Pseudonocardia thermophila</name>
    <dbReference type="NCBI Taxonomy" id="1848"/>
    <lineage>
        <taxon>Bacteria</taxon>
        <taxon>Bacillati</taxon>
        <taxon>Actinomycetota</taxon>
        <taxon>Actinomycetes</taxon>
        <taxon>Pseudonocardiales</taxon>
        <taxon>Pseudonocardiaceae</taxon>
        <taxon>Pseudonocardia</taxon>
    </lineage>
</organism>
<dbReference type="PROSITE" id="PS50932">
    <property type="entry name" value="HTH_LACI_2"/>
    <property type="match status" value="1"/>
</dbReference>
<dbReference type="Gene3D" id="3.40.50.2300">
    <property type="match status" value="2"/>
</dbReference>
<dbReference type="GO" id="GO:0003700">
    <property type="term" value="F:DNA-binding transcription factor activity"/>
    <property type="evidence" value="ECO:0007669"/>
    <property type="project" value="TreeGrafter"/>
</dbReference>
<dbReference type="InterPro" id="IPR046335">
    <property type="entry name" value="LacI/GalR-like_sensor"/>
</dbReference>
<keyword evidence="1" id="KW-0805">Transcription regulation</keyword>
<feature type="domain" description="HTH lacI-type" evidence="4">
    <location>
        <begin position="7"/>
        <end position="60"/>
    </location>
</feature>
<dbReference type="Pfam" id="PF00356">
    <property type="entry name" value="LacI"/>
    <property type="match status" value="1"/>
</dbReference>
<name>A0A1M6TJ72_PSETH</name>
<dbReference type="STRING" id="1848.SAMN05443637_10875"/>
<evidence type="ECO:0000313" key="5">
    <source>
        <dbReference type="EMBL" id="SHK56963.1"/>
    </source>
</evidence>
<dbReference type="InterPro" id="IPR000843">
    <property type="entry name" value="HTH_LacI"/>
</dbReference>
<evidence type="ECO:0000313" key="6">
    <source>
        <dbReference type="Proteomes" id="UP000184363"/>
    </source>
</evidence>
<keyword evidence="6" id="KW-1185">Reference proteome</keyword>
<evidence type="ECO:0000256" key="1">
    <source>
        <dbReference type="ARBA" id="ARBA00023015"/>
    </source>
</evidence>
<proteinExistence type="predicted"/>
<keyword evidence="2" id="KW-0238">DNA-binding</keyword>
<dbReference type="PANTHER" id="PTHR30146:SF138">
    <property type="entry name" value="TRANSCRIPTIONAL REGULATORY PROTEIN"/>
    <property type="match status" value="1"/>
</dbReference>
<dbReference type="Proteomes" id="UP000184363">
    <property type="component" value="Unassembled WGS sequence"/>
</dbReference>
<dbReference type="SUPFAM" id="SSF53822">
    <property type="entry name" value="Periplasmic binding protein-like I"/>
    <property type="match status" value="1"/>
</dbReference>
<dbReference type="SMART" id="SM00354">
    <property type="entry name" value="HTH_LACI"/>
    <property type="match status" value="1"/>
</dbReference>
<dbReference type="CDD" id="cd06267">
    <property type="entry name" value="PBP1_LacI_sugar_binding-like"/>
    <property type="match status" value="1"/>
</dbReference>
<dbReference type="PANTHER" id="PTHR30146">
    <property type="entry name" value="LACI-RELATED TRANSCRIPTIONAL REPRESSOR"/>
    <property type="match status" value="1"/>
</dbReference>
<dbReference type="OrthoDB" id="3258243at2"/>
<sequence>MERRRRATLKDVAAATGLSTAAVSYALRGLHVPVETQERVRAAARELGYEANPIARALASGRTGTVGVLCGSLDDLWQQRLVAALSRGLMEQDRYAIIADSAGDPERERTLAMRLRDQQVDGMLVSPLAPAAEFWGELSAEVAVVTIGDAMPAAPRAGCVLFDNRSGVATALGHLAELGHRRVALLRHAAMPTTPDRPADVFARQYGAQLGLEVVAVSSAASVAGAAAAAGAVLRAADPPTAVFCLSDSMAFGCYLAAQQLGLDVPGDVSVLGYDDHETAELVVPPLTTFSWDTEGIARAAIEQLVEAIDGAGEHRTRIFRPELVARSSTAPARVQTASGRSSSV</sequence>
<accession>A0A1M6TJ72</accession>
<protein>
    <submittedName>
        <fullName evidence="5">Transcriptional regulator, LacI family</fullName>
    </submittedName>
</protein>
<evidence type="ECO:0000259" key="4">
    <source>
        <dbReference type="PROSITE" id="PS50932"/>
    </source>
</evidence>
<dbReference type="InterPro" id="IPR028082">
    <property type="entry name" value="Peripla_BP_I"/>
</dbReference>
<evidence type="ECO:0000256" key="2">
    <source>
        <dbReference type="ARBA" id="ARBA00023125"/>
    </source>
</evidence>
<dbReference type="RefSeq" id="WP_073457187.1">
    <property type="nucleotide sequence ID" value="NZ_CALGVN010000008.1"/>
</dbReference>
<dbReference type="Gene3D" id="1.10.260.40">
    <property type="entry name" value="lambda repressor-like DNA-binding domains"/>
    <property type="match status" value="1"/>
</dbReference>
<dbReference type="GO" id="GO:0000976">
    <property type="term" value="F:transcription cis-regulatory region binding"/>
    <property type="evidence" value="ECO:0007669"/>
    <property type="project" value="TreeGrafter"/>
</dbReference>
<reference evidence="5 6" key="1">
    <citation type="submission" date="2016-11" db="EMBL/GenBank/DDBJ databases">
        <authorList>
            <person name="Jaros S."/>
            <person name="Januszkiewicz K."/>
            <person name="Wedrychowicz H."/>
        </authorList>
    </citation>
    <scope>NUCLEOTIDE SEQUENCE [LARGE SCALE GENOMIC DNA]</scope>
    <source>
        <strain evidence="5 6">DSM 43832</strain>
    </source>
</reference>